<dbReference type="EMBL" id="RQGF01000035">
    <property type="protein sequence ID" value="TGL58842.1"/>
    <property type="molecule type" value="Genomic_DNA"/>
</dbReference>
<evidence type="ECO:0000313" key="1">
    <source>
        <dbReference type="EMBL" id="TGL58842.1"/>
    </source>
</evidence>
<dbReference type="OrthoDB" id="326438at2"/>
<accession>A0A4R9JZN4</accession>
<organism evidence="1 2">
    <name type="scientific">Leptospira sarikeiensis</name>
    <dbReference type="NCBI Taxonomy" id="2484943"/>
    <lineage>
        <taxon>Bacteria</taxon>
        <taxon>Pseudomonadati</taxon>
        <taxon>Spirochaetota</taxon>
        <taxon>Spirochaetia</taxon>
        <taxon>Leptospirales</taxon>
        <taxon>Leptospiraceae</taxon>
        <taxon>Leptospira</taxon>
    </lineage>
</organism>
<dbReference type="Pfam" id="PF07600">
    <property type="entry name" value="DUF1564"/>
    <property type="match status" value="1"/>
</dbReference>
<dbReference type="Proteomes" id="UP000297762">
    <property type="component" value="Unassembled WGS sequence"/>
</dbReference>
<gene>
    <name evidence="1" type="ORF">EHQ64_17520</name>
</gene>
<comment type="caution">
    <text evidence="1">The sequence shown here is derived from an EMBL/GenBank/DDBJ whole genome shotgun (WGS) entry which is preliminary data.</text>
</comment>
<name>A0A4R9JZN4_9LEPT</name>
<dbReference type="RefSeq" id="WP_135651088.1">
    <property type="nucleotide sequence ID" value="NZ_RQGF01000035.1"/>
</dbReference>
<proteinExistence type="predicted"/>
<keyword evidence="2" id="KW-1185">Reference proteome</keyword>
<evidence type="ECO:0000313" key="2">
    <source>
        <dbReference type="Proteomes" id="UP000297762"/>
    </source>
</evidence>
<protein>
    <submittedName>
        <fullName evidence="1">DUF1564 family protein</fullName>
    </submittedName>
</protein>
<dbReference type="AlphaFoldDB" id="A0A4R9JZN4"/>
<reference evidence="1" key="1">
    <citation type="journal article" date="2019" name="PLoS Negl. Trop. Dis.">
        <title>Revisiting the worldwide diversity of Leptospira species in the environment.</title>
        <authorList>
            <person name="Vincent A.T."/>
            <person name="Schiettekatte O."/>
            <person name="Bourhy P."/>
            <person name="Veyrier F.J."/>
            <person name="Picardeau M."/>
        </authorList>
    </citation>
    <scope>NUCLEOTIDE SEQUENCE [LARGE SCALE GENOMIC DNA]</scope>
    <source>
        <strain evidence="1">201702455</strain>
    </source>
</reference>
<sequence length="176" mass="21024">MISTVFQTENLKRRGKIVKHPFPSTALIPETLWKQIPYESKKNFPKYLASLQKKYNLLIQSQRYLGRSPLRTSFQQKGQSLIRYSYRPKEESYQELRSLALAHGVSMNYIITLMIQWELLEISKRILSYFWRKLDPPSSKILDARRVLNLEKREIIIQLIGWPRRFLLERGSPRWA</sequence>
<dbReference type="InterPro" id="IPR011458">
    <property type="entry name" value="DUF1564"/>
</dbReference>